<proteinExistence type="predicted"/>
<comment type="caution">
    <text evidence="1">The sequence shown here is derived from an EMBL/GenBank/DDBJ whole genome shotgun (WGS) entry which is preliminary data.</text>
</comment>
<dbReference type="AlphaFoldDB" id="A0A645GX83"/>
<reference evidence="1" key="1">
    <citation type="submission" date="2019-08" db="EMBL/GenBank/DDBJ databases">
        <authorList>
            <person name="Kucharzyk K."/>
            <person name="Murdoch R.W."/>
            <person name="Higgins S."/>
            <person name="Loffler F."/>
        </authorList>
    </citation>
    <scope>NUCLEOTIDE SEQUENCE</scope>
</reference>
<accession>A0A645GX83</accession>
<gene>
    <name evidence="1" type="ORF">SDC9_178812</name>
</gene>
<sequence>MLANFQAVNHRHDDVEYVKLKAVCFNGGQQRVRVRKLPDIGAYAVFGEIVIYKHGNTPQLGFHVIADGDFQHNGYPFETDFVLGSAGFIASAGMHRNSPKRERPGMRPCAVLIDASFRHAPFVRRLPDGNIIFHRFRLPAKIHSIPI</sequence>
<name>A0A645GX83_9ZZZZ</name>
<evidence type="ECO:0000313" key="1">
    <source>
        <dbReference type="EMBL" id="MPN31338.1"/>
    </source>
</evidence>
<organism evidence="1">
    <name type="scientific">bioreactor metagenome</name>
    <dbReference type="NCBI Taxonomy" id="1076179"/>
    <lineage>
        <taxon>unclassified sequences</taxon>
        <taxon>metagenomes</taxon>
        <taxon>ecological metagenomes</taxon>
    </lineage>
</organism>
<dbReference type="EMBL" id="VSSQ01082826">
    <property type="protein sequence ID" value="MPN31338.1"/>
    <property type="molecule type" value="Genomic_DNA"/>
</dbReference>
<protein>
    <submittedName>
        <fullName evidence="1">Uncharacterized protein</fullName>
    </submittedName>
</protein>